<evidence type="ECO:0000256" key="5">
    <source>
        <dbReference type="SAM" id="MobiDB-lite"/>
    </source>
</evidence>
<dbReference type="EMBL" id="JAGSOV010000039">
    <property type="protein sequence ID" value="MCO1657082.1"/>
    <property type="molecule type" value="Genomic_DNA"/>
</dbReference>
<dbReference type="InterPro" id="IPR001647">
    <property type="entry name" value="HTH_TetR"/>
</dbReference>
<keyword evidence="1" id="KW-0805">Transcription regulation</keyword>
<dbReference type="InterPro" id="IPR009057">
    <property type="entry name" value="Homeodomain-like_sf"/>
</dbReference>
<evidence type="ECO:0000256" key="3">
    <source>
        <dbReference type="ARBA" id="ARBA00023163"/>
    </source>
</evidence>
<dbReference type="Proteomes" id="UP001165283">
    <property type="component" value="Unassembled WGS sequence"/>
</dbReference>
<protein>
    <submittedName>
        <fullName evidence="7">TetR/AcrR family transcriptional regulator</fullName>
    </submittedName>
</protein>
<proteinExistence type="predicted"/>
<reference evidence="7" key="1">
    <citation type="submission" date="2021-04" db="EMBL/GenBank/DDBJ databases">
        <title>Pseudonocardia sp. nov., isolated from sandy soil of mangrove forest.</title>
        <authorList>
            <person name="Zan Z."/>
            <person name="Huang R."/>
            <person name="Liu W."/>
        </authorList>
    </citation>
    <scope>NUCLEOTIDE SEQUENCE</scope>
    <source>
        <strain evidence="7">S2-4</strain>
    </source>
</reference>
<organism evidence="7 8">
    <name type="scientific">Pseudonocardia humida</name>
    <dbReference type="NCBI Taxonomy" id="2800819"/>
    <lineage>
        <taxon>Bacteria</taxon>
        <taxon>Bacillati</taxon>
        <taxon>Actinomycetota</taxon>
        <taxon>Actinomycetes</taxon>
        <taxon>Pseudonocardiales</taxon>
        <taxon>Pseudonocardiaceae</taxon>
        <taxon>Pseudonocardia</taxon>
    </lineage>
</organism>
<dbReference type="InterPro" id="IPR050109">
    <property type="entry name" value="HTH-type_TetR-like_transc_reg"/>
</dbReference>
<comment type="caution">
    <text evidence="7">The sequence shown here is derived from an EMBL/GenBank/DDBJ whole genome shotgun (WGS) entry which is preliminary data.</text>
</comment>
<dbReference type="Gene3D" id="1.10.357.10">
    <property type="entry name" value="Tetracycline Repressor, domain 2"/>
    <property type="match status" value="1"/>
</dbReference>
<dbReference type="PROSITE" id="PS50977">
    <property type="entry name" value="HTH_TETR_2"/>
    <property type="match status" value="1"/>
</dbReference>
<accession>A0ABT1A272</accession>
<dbReference type="SUPFAM" id="SSF46689">
    <property type="entry name" value="Homeodomain-like"/>
    <property type="match status" value="1"/>
</dbReference>
<keyword evidence="2 4" id="KW-0238">DNA-binding</keyword>
<evidence type="ECO:0000256" key="2">
    <source>
        <dbReference type="ARBA" id="ARBA00023125"/>
    </source>
</evidence>
<evidence type="ECO:0000313" key="7">
    <source>
        <dbReference type="EMBL" id="MCO1657082.1"/>
    </source>
</evidence>
<dbReference type="PANTHER" id="PTHR30055">
    <property type="entry name" value="HTH-TYPE TRANSCRIPTIONAL REGULATOR RUTR"/>
    <property type="match status" value="1"/>
</dbReference>
<name>A0ABT1A272_9PSEU</name>
<evidence type="ECO:0000313" key="8">
    <source>
        <dbReference type="Proteomes" id="UP001165283"/>
    </source>
</evidence>
<dbReference type="InterPro" id="IPR036271">
    <property type="entry name" value="Tet_transcr_reg_TetR-rel_C_sf"/>
</dbReference>
<keyword evidence="3" id="KW-0804">Transcription</keyword>
<feature type="region of interest" description="Disordered" evidence="5">
    <location>
        <begin position="1"/>
        <end position="36"/>
    </location>
</feature>
<sequence length="228" mass="25263">MSSTPDAAVLADALSTPRPARSAEVGQAPRTDRGRRTRRRLLDAAAVVFARDGFLDTKITDIAAEAKVSSGTFYNYFETKEAIFTAVIQQTIERLFLAASVPPETDRSPLVRIETATRNYLLAYREHAGLLAILEQVATFNADFREMRREIRQTFRNRTSRGIARMQQQGIVDASLPAQCTAEALTSMVSNFCYVSLVLGEDYDHEEAVRTLTTLWARGIGLDLAGGR</sequence>
<dbReference type="SUPFAM" id="SSF48498">
    <property type="entry name" value="Tetracyclin repressor-like, C-terminal domain"/>
    <property type="match status" value="1"/>
</dbReference>
<dbReference type="InterPro" id="IPR049397">
    <property type="entry name" value="EthR_C"/>
</dbReference>
<feature type="DNA-binding region" description="H-T-H motif" evidence="4">
    <location>
        <begin position="58"/>
        <end position="77"/>
    </location>
</feature>
<keyword evidence="8" id="KW-1185">Reference proteome</keyword>
<evidence type="ECO:0000256" key="4">
    <source>
        <dbReference type="PROSITE-ProRule" id="PRU00335"/>
    </source>
</evidence>
<dbReference type="RefSeq" id="WP_252440428.1">
    <property type="nucleotide sequence ID" value="NZ_JAGSOV010000039.1"/>
</dbReference>
<evidence type="ECO:0000259" key="6">
    <source>
        <dbReference type="PROSITE" id="PS50977"/>
    </source>
</evidence>
<feature type="domain" description="HTH tetR-type" evidence="6">
    <location>
        <begin position="35"/>
        <end position="95"/>
    </location>
</feature>
<dbReference type="Pfam" id="PF21313">
    <property type="entry name" value="EthR_C"/>
    <property type="match status" value="1"/>
</dbReference>
<dbReference type="PANTHER" id="PTHR30055:SF234">
    <property type="entry name" value="HTH-TYPE TRANSCRIPTIONAL REGULATOR BETI"/>
    <property type="match status" value="1"/>
</dbReference>
<dbReference type="Gene3D" id="1.10.10.60">
    <property type="entry name" value="Homeodomain-like"/>
    <property type="match status" value="1"/>
</dbReference>
<gene>
    <name evidence="7" type="ORF">KDL28_18640</name>
</gene>
<evidence type="ECO:0000256" key="1">
    <source>
        <dbReference type="ARBA" id="ARBA00023015"/>
    </source>
</evidence>
<dbReference type="PRINTS" id="PR00455">
    <property type="entry name" value="HTHTETR"/>
</dbReference>
<dbReference type="Pfam" id="PF00440">
    <property type="entry name" value="TetR_N"/>
    <property type="match status" value="1"/>
</dbReference>